<reference evidence="1 2" key="1">
    <citation type="submission" date="2016-05" db="EMBL/GenBank/DDBJ databases">
        <title>Genome sequencing of Acetobacter pasteurianus strain SRCM100623.</title>
        <authorList>
            <person name="Song Y.R."/>
        </authorList>
    </citation>
    <scope>NUCLEOTIDE SEQUENCE [LARGE SCALE GENOMIC DNA]</scope>
    <source>
        <strain evidence="1 2">SRCM100623</strain>
    </source>
</reference>
<gene>
    <name evidence="1" type="ORF">SRCM100623_00671</name>
</gene>
<evidence type="ECO:0000313" key="1">
    <source>
        <dbReference type="EMBL" id="OAZ74220.1"/>
    </source>
</evidence>
<evidence type="ECO:0000313" key="2">
    <source>
        <dbReference type="Proteomes" id="UP000093796"/>
    </source>
</evidence>
<dbReference type="RefSeq" id="WP_035366720.1">
    <property type="nucleotide sequence ID" value="NZ_LYUD01000069.1"/>
</dbReference>
<name>A0A1A0DGX9_ACEPA</name>
<comment type="caution">
    <text evidence="1">The sequence shown here is derived from an EMBL/GenBank/DDBJ whole genome shotgun (WGS) entry which is preliminary data.</text>
</comment>
<accession>A0A1A0DGX9</accession>
<protein>
    <submittedName>
        <fullName evidence="1">Uncharacterized protein</fullName>
    </submittedName>
</protein>
<dbReference type="AlphaFoldDB" id="A0A1A0DGX9"/>
<sequence>MLAGKYSIPVIQTALRVWYALDECNRTDADDMILLEKNGLMTREVVEDTNNFEDLETGETVWHFNAAGHALAAAIRNLGTAA</sequence>
<dbReference type="Proteomes" id="UP000093796">
    <property type="component" value="Unassembled WGS sequence"/>
</dbReference>
<proteinExistence type="predicted"/>
<organism evidence="1 2">
    <name type="scientific">Acetobacter pasteurianus</name>
    <name type="common">Acetobacter turbidans</name>
    <dbReference type="NCBI Taxonomy" id="438"/>
    <lineage>
        <taxon>Bacteria</taxon>
        <taxon>Pseudomonadati</taxon>
        <taxon>Pseudomonadota</taxon>
        <taxon>Alphaproteobacteria</taxon>
        <taxon>Acetobacterales</taxon>
        <taxon>Acetobacteraceae</taxon>
        <taxon>Acetobacter</taxon>
    </lineage>
</organism>
<dbReference type="EMBL" id="LYUD01000069">
    <property type="protein sequence ID" value="OAZ74220.1"/>
    <property type="molecule type" value="Genomic_DNA"/>
</dbReference>
<dbReference type="PATRIC" id="fig|438.15.peg.773"/>